<proteinExistence type="inferred from homology"/>
<evidence type="ECO:0000256" key="7">
    <source>
        <dbReference type="RuleBase" id="RU362116"/>
    </source>
</evidence>
<evidence type="ECO:0000256" key="2">
    <source>
        <dbReference type="ARBA" id="ARBA00009677"/>
    </source>
</evidence>
<keyword evidence="4 7" id="KW-0975">Bacterial flagellum</keyword>
<dbReference type="SUPFAM" id="SSF117143">
    <property type="entry name" value="Flagellar hook protein flgE"/>
    <property type="match status" value="1"/>
</dbReference>
<evidence type="ECO:0000256" key="6">
    <source>
        <dbReference type="NCBIfam" id="TIGR02488"/>
    </source>
</evidence>
<feature type="domain" description="Flagellar hook protein FlgE/F/G-like D1" evidence="10">
    <location>
        <begin position="97"/>
        <end position="160"/>
    </location>
</feature>
<evidence type="ECO:0000256" key="5">
    <source>
        <dbReference type="ARBA" id="ARBA00032912"/>
    </source>
</evidence>
<comment type="similarity">
    <text evidence="2 7">Belongs to the flagella basal body rod proteins family.</text>
</comment>
<sequence length="268" mass="28647">MISSLWIAKTGLDAQQTKAMDVIANNLANVSTNGFKRQRAVFEDLLYQTIRQPGAQSSEQTTLPSGLQIGTGVRPVATERLHSQGNLSQTNNSKDVAIKGQGFFQVMLPDGSSAYTRDGSFQVDQNGQLVTAGGFQVQPAITIPANALSITIGRDGVVSVTQQGQAAPVQVGQLNLTTFMMACFRSVHDTGLESIGENLYTETQSSGAPNESTPGLNGAGLLYQGYVETSNVNVAEELVNMIQVQRAYEINSKAVSTTDQMLQKLTQL</sequence>
<evidence type="ECO:0000313" key="12">
    <source>
        <dbReference type="Proteomes" id="UP000467488"/>
    </source>
</evidence>
<dbReference type="PANTHER" id="PTHR30435">
    <property type="entry name" value="FLAGELLAR PROTEIN"/>
    <property type="match status" value="1"/>
</dbReference>
<keyword evidence="11" id="KW-0966">Cell projection</keyword>
<comment type="subunit">
    <text evidence="7">The basal body constitutes a major portion of the flagellar organelle and consists of four rings (L,P,S, and M) mounted on a central rod. The rod consists of about 26 subunits of FlgG in the distal portion, and FlgB, FlgC and FlgF are thought to build up the proximal portion of the rod with about 6 subunits each.</text>
</comment>
<dbReference type="GO" id="GO:0009426">
    <property type="term" value="C:bacterial-type flagellum basal body, distal rod"/>
    <property type="evidence" value="ECO:0007669"/>
    <property type="project" value="UniProtKB-UniRule"/>
</dbReference>
<evidence type="ECO:0000256" key="3">
    <source>
        <dbReference type="ARBA" id="ARBA00017948"/>
    </source>
</evidence>
<organism evidence="11 12">
    <name type="scientific">Escherichia coli</name>
    <dbReference type="NCBI Taxonomy" id="562"/>
    <lineage>
        <taxon>Bacteria</taxon>
        <taxon>Pseudomonadati</taxon>
        <taxon>Pseudomonadota</taxon>
        <taxon>Gammaproteobacteria</taxon>
        <taxon>Enterobacterales</taxon>
        <taxon>Enterobacteriaceae</taxon>
        <taxon>Escherichia</taxon>
    </lineage>
</organism>
<dbReference type="Proteomes" id="UP000467488">
    <property type="component" value="Chromosome"/>
</dbReference>
<protein>
    <recommendedName>
        <fullName evidence="3 6">Flagellar basal-body rod protein FlgG</fullName>
    </recommendedName>
    <alternativeName>
        <fullName evidence="5 7">Distal rod protein</fullName>
    </alternativeName>
</protein>
<dbReference type="InterPro" id="IPR020013">
    <property type="entry name" value="Flagellar_FlgE/F/G"/>
</dbReference>
<dbReference type="InterPro" id="IPR010930">
    <property type="entry name" value="Flg_bb/hook_C_dom"/>
</dbReference>
<dbReference type="NCBIfam" id="TIGR02488">
    <property type="entry name" value="flgG_G_neg"/>
    <property type="match status" value="1"/>
</dbReference>
<feature type="domain" description="Flagellar basal-body/hook protein C-terminal" evidence="9">
    <location>
        <begin position="224"/>
        <end position="268"/>
    </location>
</feature>
<dbReference type="Pfam" id="PF00460">
    <property type="entry name" value="Flg_bb_rod"/>
    <property type="match status" value="1"/>
</dbReference>
<dbReference type="AlphaFoldDB" id="A0A8S0FYA9"/>
<accession>A0A8S0FYA9</accession>
<feature type="domain" description="Flagellar basal body rod protein N-terminal" evidence="8">
    <location>
        <begin position="10"/>
        <end position="36"/>
    </location>
</feature>
<comment type="subcellular location">
    <subcellularLocation>
        <location evidence="1 7">Bacterial flagellum basal body</location>
    </subcellularLocation>
</comment>
<evidence type="ECO:0000256" key="4">
    <source>
        <dbReference type="ARBA" id="ARBA00023143"/>
    </source>
</evidence>
<dbReference type="InterPro" id="IPR012834">
    <property type="entry name" value="FlgG_G_neg"/>
</dbReference>
<evidence type="ECO:0000313" key="11">
    <source>
        <dbReference type="EMBL" id="BBU84760.1"/>
    </source>
</evidence>
<evidence type="ECO:0000256" key="1">
    <source>
        <dbReference type="ARBA" id="ARBA00004117"/>
    </source>
</evidence>
<dbReference type="InterPro" id="IPR037925">
    <property type="entry name" value="FlgE/F/G-like"/>
</dbReference>
<dbReference type="PANTHER" id="PTHR30435:SF19">
    <property type="entry name" value="FLAGELLAR BASAL-BODY ROD PROTEIN FLGG"/>
    <property type="match status" value="1"/>
</dbReference>
<dbReference type="NCBIfam" id="TIGR03506">
    <property type="entry name" value="FlgEFG_subfam"/>
    <property type="match status" value="2"/>
</dbReference>
<keyword evidence="11" id="KW-0282">Flagellum</keyword>
<dbReference type="EMBL" id="AP022360">
    <property type="protein sequence ID" value="BBU84760.1"/>
    <property type="molecule type" value="Genomic_DNA"/>
</dbReference>
<dbReference type="GO" id="GO:0071978">
    <property type="term" value="P:bacterial-type flagellum-dependent swarming motility"/>
    <property type="evidence" value="ECO:0007669"/>
    <property type="project" value="TreeGrafter"/>
</dbReference>
<evidence type="ECO:0000259" key="10">
    <source>
        <dbReference type="Pfam" id="PF22692"/>
    </source>
</evidence>
<keyword evidence="11" id="KW-0969">Cilium</keyword>
<dbReference type="Pfam" id="PF06429">
    <property type="entry name" value="Flg_bbr_C"/>
    <property type="match status" value="1"/>
</dbReference>
<name>A0A8S0FYA9_ECOLX</name>
<evidence type="ECO:0000259" key="9">
    <source>
        <dbReference type="Pfam" id="PF06429"/>
    </source>
</evidence>
<dbReference type="InterPro" id="IPR001444">
    <property type="entry name" value="Flag_bb_rod_N"/>
</dbReference>
<gene>
    <name evidence="11" type="primary">flgG</name>
    <name evidence="11" type="ORF">EIMP300_61600</name>
</gene>
<dbReference type="InterPro" id="IPR053967">
    <property type="entry name" value="LlgE_F_G-like_D1"/>
</dbReference>
<reference evidence="11 12" key="1">
    <citation type="submission" date="2020-01" db="EMBL/GenBank/DDBJ databases">
        <title>Dynamics of blaIMP-6 dissemination in carbapenem resistant Enterobacteriacea isolated from regional surveillance in Osaka, Japan.</title>
        <authorList>
            <person name="Abe R."/>
            <person name="Akeda Y."/>
            <person name="Sugawara Y."/>
            <person name="Yamamoto N."/>
            <person name="Tomono K."/>
            <person name="Takeuchi D."/>
            <person name="Kawahara R."/>
            <person name="Hamada S."/>
        </authorList>
    </citation>
    <scope>NUCLEOTIDE SEQUENCE [LARGE SCALE GENOMIC DNA]</scope>
    <source>
        <strain evidence="11 12">E300</strain>
    </source>
</reference>
<dbReference type="Pfam" id="PF22692">
    <property type="entry name" value="LlgE_F_G_D1"/>
    <property type="match status" value="1"/>
</dbReference>
<evidence type="ECO:0000259" key="8">
    <source>
        <dbReference type="Pfam" id="PF00460"/>
    </source>
</evidence>